<comment type="caution">
    <text evidence="6">The sequence shown here is derived from an EMBL/GenBank/DDBJ whole genome shotgun (WGS) entry which is preliminary data.</text>
</comment>
<dbReference type="Pfam" id="PF13556">
    <property type="entry name" value="HTH_30"/>
    <property type="match status" value="1"/>
</dbReference>
<dbReference type="InterPro" id="IPR051448">
    <property type="entry name" value="CdaR-like_regulators"/>
</dbReference>
<dbReference type="Pfam" id="PF17853">
    <property type="entry name" value="GGDEF_2"/>
    <property type="match status" value="1"/>
</dbReference>
<evidence type="ECO:0000313" key="7">
    <source>
        <dbReference type="Proteomes" id="UP000253318"/>
    </source>
</evidence>
<dbReference type="InterPro" id="IPR025736">
    <property type="entry name" value="PucR_C-HTH_dom"/>
</dbReference>
<feature type="domain" description="Purine catabolism PurC-like" evidence="3">
    <location>
        <begin position="36"/>
        <end position="154"/>
    </location>
</feature>
<proteinExistence type="inferred from homology"/>
<evidence type="ECO:0000259" key="3">
    <source>
        <dbReference type="Pfam" id="PF07905"/>
    </source>
</evidence>
<evidence type="ECO:0000259" key="4">
    <source>
        <dbReference type="Pfam" id="PF13556"/>
    </source>
</evidence>
<protein>
    <submittedName>
        <fullName evidence="6">CdaR family transcriptional regulator</fullName>
    </submittedName>
</protein>
<dbReference type="Gene3D" id="1.10.10.2840">
    <property type="entry name" value="PucR C-terminal helix-turn-helix domain"/>
    <property type="match status" value="1"/>
</dbReference>
<evidence type="ECO:0000313" key="6">
    <source>
        <dbReference type="EMBL" id="RCV53152.1"/>
    </source>
</evidence>
<feature type="domain" description="PucR C-terminal helix-turn-helix" evidence="4">
    <location>
        <begin position="509"/>
        <end position="567"/>
    </location>
</feature>
<comment type="similarity">
    <text evidence="1">Belongs to the CdaR family.</text>
</comment>
<dbReference type="PANTHER" id="PTHR33744">
    <property type="entry name" value="CARBOHYDRATE DIACID REGULATOR"/>
    <property type="match status" value="1"/>
</dbReference>
<gene>
    <name evidence="6" type="ORF">DEF24_21005</name>
</gene>
<evidence type="ECO:0000256" key="1">
    <source>
        <dbReference type="ARBA" id="ARBA00006754"/>
    </source>
</evidence>
<feature type="region of interest" description="Disordered" evidence="2">
    <location>
        <begin position="1"/>
        <end position="24"/>
    </location>
</feature>
<dbReference type="InterPro" id="IPR041522">
    <property type="entry name" value="CdaR_GGDEF"/>
</dbReference>
<organism evidence="6 7">
    <name type="scientific">Marinitenerispora sediminis</name>
    <dbReference type="NCBI Taxonomy" id="1931232"/>
    <lineage>
        <taxon>Bacteria</taxon>
        <taxon>Bacillati</taxon>
        <taxon>Actinomycetota</taxon>
        <taxon>Actinomycetes</taxon>
        <taxon>Streptosporangiales</taxon>
        <taxon>Nocardiopsidaceae</taxon>
        <taxon>Marinitenerispora</taxon>
    </lineage>
</organism>
<dbReference type="PANTHER" id="PTHR33744:SF1">
    <property type="entry name" value="DNA-BINDING TRANSCRIPTIONAL ACTIVATOR ADER"/>
    <property type="match status" value="1"/>
</dbReference>
<accession>A0A368T0P6</accession>
<dbReference type="Proteomes" id="UP000253318">
    <property type="component" value="Unassembled WGS sequence"/>
</dbReference>
<dbReference type="RefSeq" id="WP_114400330.1">
    <property type="nucleotide sequence ID" value="NZ_QEIM01000208.1"/>
</dbReference>
<dbReference type="InterPro" id="IPR042070">
    <property type="entry name" value="PucR_C-HTH_sf"/>
</dbReference>
<dbReference type="EMBL" id="QEIN01000200">
    <property type="protein sequence ID" value="RCV53152.1"/>
    <property type="molecule type" value="Genomic_DNA"/>
</dbReference>
<feature type="compositionally biased region" description="Polar residues" evidence="2">
    <location>
        <begin position="1"/>
        <end position="16"/>
    </location>
</feature>
<dbReference type="InterPro" id="IPR012914">
    <property type="entry name" value="PucR_dom"/>
</dbReference>
<keyword evidence="7" id="KW-1185">Reference proteome</keyword>
<reference evidence="6 7" key="1">
    <citation type="submission" date="2018-04" db="EMBL/GenBank/DDBJ databases">
        <title>Novel actinobacteria from marine sediment.</title>
        <authorList>
            <person name="Ng Z.Y."/>
            <person name="Tan G.Y.A."/>
        </authorList>
    </citation>
    <scope>NUCLEOTIDE SEQUENCE [LARGE SCALE GENOMIC DNA]</scope>
    <source>
        <strain evidence="6 7">TPS81</strain>
    </source>
</reference>
<dbReference type="Pfam" id="PF07905">
    <property type="entry name" value="PucR"/>
    <property type="match status" value="1"/>
</dbReference>
<feature type="domain" description="CdaR GGDEF-like" evidence="5">
    <location>
        <begin position="320"/>
        <end position="456"/>
    </location>
</feature>
<name>A0A368T0P6_9ACTN</name>
<evidence type="ECO:0000256" key="2">
    <source>
        <dbReference type="SAM" id="MobiDB-lite"/>
    </source>
</evidence>
<dbReference type="OrthoDB" id="3246591at2"/>
<dbReference type="AlphaFoldDB" id="A0A368T0P6"/>
<evidence type="ECO:0000259" key="5">
    <source>
        <dbReference type="Pfam" id="PF17853"/>
    </source>
</evidence>
<sequence length="574" mass="61390">MENSANDAASGAQNLPSAEPPHTASTLARGLTVADALGLSSLAGATVLAGSAGLGRVIRRLNVMEVPDILPWVKPDELLLTTGYPLRNTPQGLVGLVRDLAERDLAAVAIKLGRYVDELPPEVLRAADELRLPILRLGDDVAFDDVLNQLLTDILNRQAATLARTEEVHRVLVNVVLAGGGLAAITDKLPALLDGGVMVTTPDGRVLARSGIPEQALTDPRYFDGTSGRFHVERFKHGIRALDDEDARVVQVPVLAGSLDHGRVVLITGERRIDPTDVQVLERAAATAALVITKDLAVAAVERKYQGDFLRDLLAGQAGDPEHAVRHCATLGWDIDRPLVVVVAELDPEPATPVPTAGDLRPAHERFASAWTMVVRERDPRAAVAGYSQEVVVLMGAERPGAAEGRTGALVRSLVAQVSGDGGGGRRPFATGVSRVVARPEDIPAAYEQAKQAARVGRQIHGVGAVADFDDLGVYRLISLVPDGAELRSFTEETLGALAAPNDAEAADLRGTLEALLDNNLNVAETARVLHFHYNTLRYRIGKLERMLGPFTTDPNLRLDLMVALRVLRMRGLR</sequence>